<dbReference type="RefSeq" id="WP_166329155.1">
    <property type="nucleotide sequence ID" value="NZ_CP049933.1"/>
</dbReference>
<evidence type="ECO:0000313" key="3">
    <source>
        <dbReference type="EMBL" id="QIM17985.1"/>
    </source>
</evidence>
<dbReference type="InterPro" id="IPR050570">
    <property type="entry name" value="Cell_wall_metabolism_enzyme"/>
</dbReference>
<evidence type="ECO:0000313" key="4">
    <source>
        <dbReference type="Proteomes" id="UP000503441"/>
    </source>
</evidence>
<feature type="chain" id="PRO_5045658792" evidence="1">
    <location>
        <begin position="30"/>
        <end position="264"/>
    </location>
</feature>
<dbReference type="Pfam" id="PF01551">
    <property type="entry name" value="Peptidase_M23"/>
    <property type="match status" value="1"/>
</dbReference>
<dbReference type="EMBL" id="CP049933">
    <property type="protein sequence ID" value="QIM17985.1"/>
    <property type="molecule type" value="Genomic_DNA"/>
</dbReference>
<organism evidence="3 4">
    <name type="scientific">Leucobacter coleopterorum</name>
    <dbReference type="NCBI Taxonomy" id="2714933"/>
    <lineage>
        <taxon>Bacteria</taxon>
        <taxon>Bacillati</taxon>
        <taxon>Actinomycetota</taxon>
        <taxon>Actinomycetes</taxon>
        <taxon>Micrococcales</taxon>
        <taxon>Microbacteriaceae</taxon>
        <taxon>Leucobacter</taxon>
    </lineage>
</organism>
<name>A0ABX6JYW1_9MICO</name>
<keyword evidence="4" id="KW-1185">Reference proteome</keyword>
<proteinExistence type="predicted"/>
<feature type="domain" description="M23ase beta-sheet core" evidence="2">
    <location>
        <begin position="139"/>
        <end position="245"/>
    </location>
</feature>
<gene>
    <name evidence="3" type="ORF">G7066_03560</name>
</gene>
<accession>A0ABX6JYW1</accession>
<dbReference type="Gene3D" id="2.70.70.10">
    <property type="entry name" value="Glucose Permease (Domain IIA)"/>
    <property type="match status" value="1"/>
</dbReference>
<dbReference type="InterPro" id="IPR011055">
    <property type="entry name" value="Dup_hybrid_motif"/>
</dbReference>
<protein>
    <submittedName>
        <fullName evidence="3">M23 family metallopeptidase</fullName>
    </submittedName>
</protein>
<evidence type="ECO:0000256" key="1">
    <source>
        <dbReference type="SAM" id="SignalP"/>
    </source>
</evidence>
<dbReference type="SUPFAM" id="SSF51261">
    <property type="entry name" value="Duplicated hybrid motif"/>
    <property type="match status" value="1"/>
</dbReference>
<dbReference type="PANTHER" id="PTHR21666:SF270">
    <property type="entry name" value="MUREIN HYDROLASE ACTIVATOR ENVC"/>
    <property type="match status" value="1"/>
</dbReference>
<dbReference type="InterPro" id="IPR016047">
    <property type="entry name" value="M23ase_b-sheet_dom"/>
</dbReference>
<dbReference type="CDD" id="cd12797">
    <property type="entry name" value="M23_peptidase"/>
    <property type="match status" value="1"/>
</dbReference>
<sequence>MSVPIMVACSAAALCLGLPVLVASGSLEAKHRAANAADAAALAAADAMTGWIEVGSTPCDLAEQVAAASNAKVLECSADPAEVGMKVTVRTEPPIVAEAKAYAAAERSAWTDMSPVGENGWAWPSNVRGISQGFHDGLAIDLAVSGSGTLYAPFGGVVVRAGPDGGGIPEACETHPNWWRGQNYTVLIRHEYQGEVVYSSHNHLVPSSLEQWGISPGTRVSAGQPVAEAGMSGCTSGLHTHFTLSSKPINAFPDLNPYKYLGPP</sequence>
<dbReference type="PANTHER" id="PTHR21666">
    <property type="entry name" value="PEPTIDASE-RELATED"/>
    <property type="match status" value="1"/>
</dbReference>
<feature type="signal peptide" evidence="1">
    <location>
        <begin position="1"/>
        <end position="29"/>
    </location>
</feature>
<reference evidence="3 4" key="1">
    <citation type="submission" date="2020-03" db="EMBL/GenBank/DDBJ databases">
        <title>Leucobacter sp. nov., isolated from beetles.</title>
        <authorList>
            <person name="Hyun D.-W."/>
            <person name="Bae J.-W."/>
        </authorList>
    </citation>
    <scope>NUCLEOTIDE SEQUENCE [LARGE SCALE GENOMIC DNA]</scope>
    <source>
        <strain evidence="3 4">HDW9A</strain>
    </source>
</reference>
<evidence type="ECO:0000259" key="2">
    <source>
        <dbReference type="Pfam" id="PF01551"/>
    </source>
</evidence>
<keyword evidence="1" id="KW-0732">Signal</keyword>
<dbReference type="Proteomes" id="UP000503441">
    <property type="component" value="Chromosome"/>
</dbReference>